<proteinExistence type="predicted"/>
<evidence type="ECO:0000313" key="2">
    <source>
        <dbReference type="EMBL" id="CAE8594252.1"/>
    </source>
</evidence>
<evidence type="ECO:0000313" key="3">
    <source>
        <dbReference type="EMBL" id="CAE8664279.1"/>
    </source>
</evidence>
<evidence type="ECO:0000313" key="4">
    <source>
        <dbReference type="Proteomes" id="UP000654075"/>
    </source>
</evidence>
<dbReference type="AlphaFoldDB" id="A0A813E6G0"/>
<dbReference type="Proteomes" id="UP000654075">
    <property type="component" value="Unassembled WGS sequence"/>
</dbReference>
<dbReference type="EMBL" id="CAJNNV010006913">
    <property type="protein sequence ID" value="CAE8594252.1"/>
    <property type="molecule type" value="Genomic_DNA"/>
</dbReference>
<dbReference type="PANTHER" id="PTHR38899">
    <property type="entry name" value="DOMAIN OOKINETE PROTEIN, PUTATIVE-RELATED"/>
    <property type="match status" value="1"/>
</dbReference>
<keyword evidence="4" id="KW-1185">Reference proteome</keyword>
<dbReference type="PANTHER" id="PTHR38899:SF1">
    <property type="entry name" value="PROTEIN KINASE"/>
    <property type="match status" value="1"/>
</dbReference>
<feature type="compositionally biased region" description="Low complexity" evidence="1">
    <location>
        <begin position="36"/>
        <end position="57"/>
    </location>
</feature>
<accession>A0A813E6G0</accession>
<name>A0A813E6G0_POLGL</name>
<reference evidence="2" key="1">
    <citation type="submission" date="2021-02" db="EMBL/GenBank/DDBJ databases">
        <authorList>
            <person name="Dougan E. K."/>
            <person name="Rhodes N."/>
            <person name="Thang M."/>
            <person name="Chan C."/>
        </authorList>
    </citation>
    <scope>NUCLEOTIDE SEQUENCE</scope>
</reference>
<sequence length="458" mass="50787">MAAKASHKWGLVPMQCCGTGEEALLRDLGRAAEDPSATTTRTTSTRTTATTTTRNTNHNNDTSQLPSAPLQAPASLFEPRPRSAERYADPSQTLIFLDWDDTLFPTTELFERWRLPMFGHGFGAEHAVRRSQSADDKCFNKLTQPKFPNPLARAFSAASSAASATLGRAFRAKALPVSSENVLPSAAAQHKLLRNWAKALEAYLETVCTLSEHVVIVTNAKFPWVEDCVKSFLPNLRSLISSGPAGGAHPGPGKVKVVYARELLEEMKQKGQITGDSSRSSSRGNLSSLRLSEKLIKSREVTSAKFHAMWREAKTFYRSYPGQSWKNIISVGDMRYEHDAVQGLGMSRRTSHGDRLLIKSLLLPGSASITEITLRLRFSRCMIPAYVRFDGDLDLNLRDADDPLDRLAEALGMPDILLTGFPRHAWGKGALEDEEQTRQALKKLRRVVQRAWDQHSPM</sequence>
<evidence type="ECO:0000256" key="1">
    <source>
        <dbReference type="SAM" id="MobiDB-lite"/>
    </source>
</evidence>
<protein>
    <submittedName>
        <fullName evidence="2">Uncharacterized protein</fullName>
    </submittedName>
</protein>
<feature type="region of interest" description="Disordered" evidence="1">
    <location>
        <begin position="30"/>
        <end position="74"/>
    </location>
</feature>
<dbReference type="EMBL" id="CAJNNW010019226">
    <property type="protein sequence ID" value="CAE8664279.1"/>
    <property type="molecule type" value="Genomic_DNA"/>
</dbReference>
<dbReference type="Proteomes" id="UP000626109">
    <property type="component" value="Unassembled WGS sequence"/>
</dbReference>
<organism evidence="2 4">
    <name type="scientific">Polarella glacialis</name>
    <name type="common">Dinoflagellate</name>
    <dbReference type="NCBI Taxonomy" id="89957"/>
    <lineage>
        <taxon>Eukaryota</taxon>
        <taxon>Sar</taxon>
        <taxon>Alveolata</taxon>
        <taxon>Dinophyceae</taxon>
        <taxon>Suessiales</taxon>
        <taxon>Suessiaceae</taxon>
        <taxon>Polarella</taxon>
    </lineage>
</organism>
<gene>
    <name evidence="2" type="ORF">PGLA1383_LOCUS12814</name>
    <name evidence="3" type="ORF">PGLA2088_LOCUS15510</name>
</gene>
<comment type="caution">
    <text evidence="2">The sequence shown here is derived from an EMBL/GenBank/DDBJ whole genome shotgun (WGS) entry which is preliminary data.</text>
</comment>